<dbReference type="PANTHER" id="PTHR44329">
    <property type="entry name" value="SERINE/THREONINE-PROTEIN KINASE TNNI3K-RELATED"/>
    <property type="match status" value="1"/>
</dbReference>
<keyword evidence="2" id="KW-0418">Kinase</keyword>
<evidence type="ECO:0000313" key="3">
    <source>
        <dbReference type="Proteomes" id="UP000439903"/>
    </source>
</evidence>
<keyword evidence="3" id="KW-1185">Reference proteome</keyword>
<accession>A0A8H4ATJ5</accession>
<keyword evidence="2" id="KW-0808">Transferase</keyword>
<name>A0A8H4ATJ5_GIGMA</name>
<sequence>MYLEHNINIYSSLDIACFGDVIFDYDRFENFETLSANRTGRTYKASLKDYDNPFILKTIILSNEFTLRDLECQLIKRESLDCENILRFYGLTKTNLDTYMSVYEHANNGILRCYLEQNYSTFDLNIILHLAKQLTNAIMLLHNNNIVHGNLHSENIFVHDSSIKIGDFSTSLMTSRTKSFSLLISHVQYIDTMYLSDPKTYTLNEKSDIYSLGILLWEISSGSIPFESEMPIGFNLFNDIIHGKREKVINKTPQKYSDIYKECWKHDAKERPTIQSVNKMLDQIIIKEEPDVHKEKTRKISYYTGKEKHIVKHTLSCYRDSQQLVL</sequence>
<comment type="caution">
    <text evidence="2">The sequence shown here is derived from an EMBL/GenBank/DDBJ whole genome shotgun (WGS) entry which is preliminary data.</text>
</comment>
<feature type="domain" description="Protein kinase" evidence="1">
    <location>
        <begin position="28"/>
        <end position="285"/>
    </location>
</feature>
<dbReference type="Gene3D" id="1.10.510.10">
    <property type="entry name" value="Transferase(Phosphotransferase) domain 1"/>
    <property type="match status" value="1"/>
</dbReference>
<evidence type="ECO:0000313" key="2">
    <source>
        <dbReference type="EMBL" id="KAF0531748.1"/>
    </source>
</evidence>
<dbReference type="PROSITE" id="PS50011">
    <property type="entry name" value="PROTEIN_KINASE_DOM"/>
    <property type="match status" value="1"/>
</dbReference>
<dbReference type="InterPro" id="IPR000719">
    <property type="entry name" value="Prot_kinase_dom"/>
</dbReference>
<dbReference type="OrthoDB" id="10261027at2759"/>
<dbReference type="Proteomes" id="UP000439903">
    <property type="component" value="Unassembled WGS sequence"/>
</dbReference>
<gene>
    <name evidence="2" type="ORF">F8M41_011778</name>
</gene>
<dbReference type="AlphaFoldDB" id="A0A8H4ATJ5"/>
<dbReference type="InterPro" id="IPR001245">
    <property type="entry name" value="Ser-Thr/Tyr_kinase_cat_dom"/>
</dbReference>
<dbReference type="GO" id="GO:0005524">
    <property type="term" value="F:ATP binding"/>
    <property type="evidence" value="ECO:0007669"/>
    <property type="project" value="InterPro"/>
</dbReference>
<protein>
    <submittedName>
        <fullName evidence="2">Kinase-like domain-containing protein</fullName>
    </submittedName>
</protein>
<organism evidence="2 3">
    <name type="scientific">Gigaspora margarita</name>
    <dbReference type="NCBI Taxonomy" id="4874"/>
    <lineage>
        <taxon>Eukaryota</taxon>
        <taxon>Fungi</taxon>
        <taxon>Fungi incertae sedis</taxon>
        <taxon>Mucoromycota</taxon>
        <taxon>Glomeromycotina</taxon>
        <taxon>Glomeromycetes</taxon>
        <taxon>Diversisporales</taxon>
        <taxon>Gigasporaceae</taxon>
        <taxon>Gigaspora</taxon>
    </lineage>
</organism>
<proteinExistence type="predicted"/>
<dbReference type="Pfam" id="PF07714">
    <property type="entry name" value="PK_Tyr_Ser-Thr"/>
    <property type="match status" value="1"/>
</dbReference>
<reference evidence="2 3" key="1">
    <citation type="journal article" date="2019" name="Environ. Microbiol.">
        <title>At the nexus of three kingdoms: the genome of the mycorrhizal fungus Gigaspora margarita provides insights into plant, endobacterial and fungal interactions.</title>
        <authorList>
            <person name="Venice F."/>
            <person name="Ghignone S."/>
            <person name="Salvioli di Fossalunga A."/>
            <person name="Amselem J."/>
            <person name="Novero M."/>
            <person name="Xianan X."/>
            <person name="Sedzielewska Toro K."/>
            <person name="Morin E."/>
            <person name="Lipzen A."/>
            <person name="Grigoriev I.V."/>
            <person name="Henrissat B."/>
            <person name="Martin F.M."/>
            <person name="Bonfante P."/>
        </authorList>
    </citation>
    <scope>NUCLEOTIDE SEQUENCE [LARGE SCALE GENOMIC DNA]</scope>
    <source>
        <strain evidence="2 3">BEG34</strain>
    </source>
</reference>
<evidence type="ECO:0000259" key="1">
    <source>
        <dbReference type="PROSITE" id="PS50011"/>
    </source>
</evidence>
<dbReference type="GO" id="GO:0004674">
    <property type="term" value="F:protein serine/threonine kinase activity"/>
    <property type="evidence" value="ECO:0007669"/>
    <property type="project" value="TreeGrafter"/>
</dbReference>
<dbReference type="PRINTS" id="PR00109">
    <property type="entry name" value="TYRKINASE"/>
</dbReference>
<dbReference type="SUPFAM" id="SSF56112">
    <property type="entry name" value="Protein kinase-like (PK-like)"/>
    <property type="match status" value="1"/>
</dbReference>
<dbReference type="EMBL" id="WTPW01000241">
    <property type="protein sequence ID" value="KAF0531748.1"/>
    <property type="molecule type" value="Genomic_DNA"/>
</dbReference>
<dbReference type="InterPro" id="IPR011009">
    <property type="entry name" value="Kinase-like_dom_sf"/>
</dbReference>
<dbReference type="InterPro" id="IPR051681">
    <property type="entry name" value="Ser/Thr_Kinases-Pseudokinases"/>
</dbReference>